<dbReference type="EMBL" id="JASMWN010000064">
    <property type="protein sequence ID" value="MDU9007218.1"/>
    <property type="molecule type" value="Genomic_DNA"/>
</dbReference>
<keyword evidence="2" id="KW-1185">Reference proteome</keyword>
<protein>
    <submittedName>
        <fullName evidence="1">Uncharacterized protein</fullName>
    </submittedName>
</protein>
<proteinExistence type="predicted"/>
<dbReference type="RefSeq" id="WP_316783100.1">
    <property type="nucleotide sequence ID" value="NZ_JASMWN010000064.1"/>
</dbReference>
<evidence type="ECO:0000313" key="2">
    <source>
        <dbReference type="Proteomes" id="UP001255416"/>
    </source>
</evidence>
<reference evidence="2" key="1">
    <citation type="submission" date="2023-05" db="EMBL/GenBank/DDBJ databases">
        <title>Sedimentitalea sp. nov. JM2-8.</title>
        <authorList>
            <person name="Huang J."/>
        </authorList>
    </citation>
    <scope>NUCLEOTIDE SEQUENCE [LARGE SCALE GENOMIC DNA]</scope>
    <source>
        <strain evidence="2">KHS03</strain>
    </source>
</reference>
<gene>
    <name evidence="1" type="ORF">QO231_25830</name>
</gene>
<comment type="caution">
    <text evidence="1">The sequence shown here is derived from an EMBL/GenBank/DDBJ whole genome shotgun (WGS) entry which is preliminary data.</text>
</comment>
<name>A0ABU3VM10_9RHOB</name>
<organism evidence="1 2">
    <name type="scientific">Sedimentitalea todarodis</name>
    <dbReference type="NCBI Taxonomy" id="1631240"/>
    <lineage>
        <taxon>Bacteria</taxon>
        <taxon>Pseudomonadati</taxon>
        <taxon>Pseudomonadota</taxon>
        <taxon>Alphaproteobacteria</taxon>
        <taxon>Rhodobacterales</taxon>
        <taxon>Paracoccaceae</taxon>
        <taxon>Sedimentitalea</taxon>
    </lineage>
</organism>
<accession>A0ABU3VM10</accession>
<evidence type="ECO:0000313" key="1">
    <source>
        <dbReference type="EMBL" id="MDU9007218.1"/>
    </source>
</evidence>
<sequence length="141" mass="15952">MMGFRGGAFQCLIRTQLSLPMQPQERNGSIHVPARTFWRALRRALRLKAVTGTAIWQGFGIANWHRIEPFLLEWGPRDPSDARIYALAARNRTVFYTPAVGGGLKQMKDDLNFLAVRMGFCISAGLALKDPSELRPYFRTV</sequence>
<dbReference type="Proteomes" id="UP001255416">
    <property type="component" value="Unassembled WGS sequence"/>
</dbReference>